<feature type="non-terminal residue" evidence="15">
    <location>
        <position position="199"/>
    </location>
</feature>
<keyword evidence="10 12" id="KW-0472">Membrane</keyword>
<dbReference type="GO" id="GO:0004129">
    <property type="term" value="F:cytochrome-c oxidase activity"/>
    <property type="evidence" value="ECO:0007669"/>
    <property type="project" value="UniProtKB-EC"/>
</dbReference>
<dbReference type="Gene3D" id="2.60.40.420">
    <property type="entry name" value="Cupredoxins - blue copper proteins"/>
    <property type="match status" value="1"/>
</dbReference>
<dbReference type="PANTHER" id="PTHR22888">
    <property type="entry name" value="CYTOCHROME C OXIDASE, SUBUNIT II"/>
    <property type="match status" value="1"/>
</dbReference>
<reference evidence="15" key="1">
    <citation type="submission" date="2018-06" db="EMBL/GenBank/DDBJ databases">
        <authorList>
            <person name="Zhirakovskaya E."/>
        </authorList>
    </citation>
    <scope>NUCLEOTIDE SEQUENCE</scope>
</reference>
<evidence type="ECO:0000256" key="9">
    <source>
        <dbReference type="ARBA" id="ARBA00022989"/>
    </source>
</evidence>
<dbReference type="PANTHER" id="PTHR22888:SF9">
    <property type="entry name" value="CYTOCHROME C OXIDASE SUBUNIT 2"/>
    <property type="match status" value="1"/>
</dbReference>
<keyword evidence="6 12" id="KW-0812">Transmembrane</keyword>
<gene>
    <name evidence="15" type="ORF">MNBD_CHLOROFLEXI01-106</name>
</gene>
<evidence type="ECO:0000256" key="11">
    <source>
        <dbReference type="ARBA" id="ARBA00031389"/>
    </source>
</evidence>
<dbReference type="EMBL" id="UOEU01001107">
    <property type="protein sequence ID" value="VAW43539.1"/>
    <property type="molecule type" value="Genomic_DNA"/>
</dbReference>
<dbReference type="InterPro" id="IPR002429">
    <property type="entry name" value="CcO_II-like_C"/>
</dbReference>
<evidence type="ECO:0000256" key="12">
    <source>
        <dbReference type="SAM" id="Phobius"/>
    </source>
</evidence>
<dbReference type="InterPro" id="IPR045187">
    <property type="entry name" value="CcO_II"/>
</dbReference>
<dbReference type="SUPFAM" id="SSF49503">
    <property type="entry name" value="Cupredoxins"/>
    <property type="match status" value="1"/>
</dbReference>
<dbReference type="SUPFAM" id="SSF81464">
    <property type="entry name" value="Cytochrome c oxidase subunit II-like, transmembrane region"/>
    <property type="match status" value="1"/>
</dbReference>
<dbReference type="AlphaFoldDB" id="A0A3B0W2L0"/>
<feature type="transmembrane region" description="Helical" evidence="12">
    <location>
        <begin position="50"/>
        <end position="71"/>
    </location>
</feature>
<name>A0A3B0W2L0_9ZZZZ</name>
<protein>
    <recommendedName>
        <fullName evidence="3">cytochrome-c oxidase</fullName>
        <ecNumber evidence="3">7.1.1.9</ecNumber>
    </recommendedName>
    <alternativeName>
        <fullName evidence="11">Cytochrome c oxidase polypeptide II</fullName>
    </alternativeName>
</protein>
<dbReference type="GO" id="GO:0042773">
    <property type="term" value="P:ATP synthesis coupled electron transport"/>
    <property type="evidence" value="ECO:0007669"/>
    <property type="project" value="TreeGrafter"/>
</dbReference>
<evidence type="ECO:0000256" key="2">
    <source>
        <dbReference type="ARBA" id="ARBA00007866"/>
    </source>
</evidence>
<evidence type="ECO:0000256" key="1">
    <source>
        <dbReference type="ARBA" id="ARBA00004141"/>
    </source>
</evidence>
<evidence type="ECO:0000256" key="5">
    <source>
        <dbReference type="ARBA" id="ARBA00022660"/>
    </source>
</evidence>
<keyword evidence="8" id="KW-0249">Electron transport</keyword>
<dbReference type="Pfam" id="PF00116">
    <property type="entry name" value="COX2"/>
    <property type="match status" value="1"/>
</dbReference>
<keyword evidence="7" id="KW-1278">Translocase</keyword>
<dbReference type="InterPro" id="IPR011759">
    <property type="entry name" value="Cyt_c_oxidase_su2_TM_dom"/>
</dbReference>
<dbReference type="Gene3D" id="1.10.287.90">
    <property type="match status" value="1"/>
</dbReference>
<dbReference type="PROSITE" id="PS50857">
    <property type="entry name" value="COX2_CUA"/>
    <property type="match status" value="1"/>
</dbReference>
<feature type="domain" description="Cytochrome oxidase subunit II transmembrane region profile" evidence="14">
    <location>
        <begin position="21"/>
        <end position="120"/>
    </location>
</feature>
<dbReference type="GO" id="GO:0005507">
    <property type="term" value="F:copper ion binding"/>
    <property type="evidence" value="ECO:0007669"/>
    <property type="project" value="InterPro"/>
</dbReference>
<dbReference type="InterPro" id="IPR036257">
    <property type="entry name" value="Cyt_c_oxidase_su2_TM_sf"/>
</dbReference>
<comment type="similarity">
    <text evidence="2">Belongs to the cytochrome c oxidase subunit 2 family.</text>
</comment>
<evidence type="ECO:0000259" key="13">
    <source>
        <dbReference type="PROSITE" id="PS50857"/>
    </source>
</evidence>
<accession>A0A3B0W2L0</accession>
<keyword evidence="9 12" id="KW-1133">Transmembrane helix</keyword>
<feature type="transmembrane region" description="Helical" evidence="12">
    <location>
        <begin position="92"/>
        <end position="113"/>
    </location>
</feature>
<evidence type="ECO:0000259" key="14">
    <source>
        <dbReference type="PROSITE" id="PS50999"/>
    </source>
</evidence>
<feature type="domain" description="Cytochrome oxidase subunit II copper A binding" evidence="13">
    <location>
        <begin position="121"/>
        <end position="199"/>
    </location>
</feature>
<evidence type="ECO:0000256" key="8">
    <source>
        <dbReference type="ARBA" id="ARBA00022982"/>
    </source>
</evidence>
<evidence type="ECO:0000256" key="7">
    <source>
        <dbReference type="ARBA" id="ARBA00022967"/>
    </source>
</evidence>
<dbReference type="InterPro" id="IPR008972">
    <property type="entry name" value="Cupredoxin"/>
</dbReference>
<evidence type="ECO:0000256" key="3">
    <source>
        <dbReference type="ARBA" id="ARBA00012949"/>
    </source>
</evidence>
<comment type="subcellular location">
    <subcellularLocation>
        <location evidence="1">Membrane</location>
        <topology evidence="1">Multi-pass membrane protein</topology>
    </subcellularLocation>
</comment>
<sequence>MGKFKHAIAVAVLTVITAVGMYFLLNWMFVKPIAASTQAGPIDTLFNAHFLAIAILFALIMVIMLYAAVVFRRDPGDESDGPHIHGHIGLEIAWTILPTFVVIGFGVYGIIVFQDITTVQDNEMVVSVVGQQWSWSFEYPDEEVKSARLVLPIDQPVLLELESTDVIHSFWVPEFRVKQDVVPGAMFPLRITPTKLGSY</sequence>
<dbReference type="EC" id="7.1.1.9" evidence="3"/>
<keyword evidence="15" id="KW-0560">Oxidoreductase</keyword>
<dbReference type="GO" id="GO:0016491">
    <property type="term" value="F:oxidoreductase activity"/>
    <property type="evidence" value="ECO:0007669"/>
    <property type="project" value="UniProtKB-KW"/>
</dbReference>
<evidence type="ECO:0000256" key="10">
    <source>
        <dbReference type="ARBA" id="ARBA00023136"/>
    </source>
</evidence>
<proteinExistence type="inferred from homology"/>
<evidence type="ECO:0000313" key="15">
    <source>
        <dbReference type="EMBL" id="VAW43539.1"/>
    </source>
</evidence>
<evidence type="ECO:0000256" key="6">
    <source>
        <dbReference type="ARBA" id="ARBA00022692"/>
    </source>
</evidence>
<dbReference type="PROSITE" id="PS50999">
    <property type="entry name" value="COX2_TM"/>
    <property type="match status" value="1"/>
</dbReference>
<feature type="transmembrane region" description="Helical" evidence="12">
    <location>
        <begin position="7"/>
        <end position="30"/>
    </location>
</feature>
<dbReference type="Pfam" id="PF02790">
    <property type="entry name" value="COX2_TM"/>
    <property type="match status" value="1"/>
</dbReference>
<dbReference type="GO" id="GO:0016020">
    <property type="term" value="C:membrane"/>
    <property type="evidence" value="ECO:0007669"/>
    <property type="project" value="UniProtKB-SubCell"/>
</dbReference>
<keyword evidence="5" id="KW-0679">Respiratory chain</keyword>
<keyword evidence="4" id="KW-0813">Transport</keyword>
<organism evidence="15">
    <name type="scientific">hydrothermal vent metagenome</name>
    <dbReference type="NCBI Taxonomy" id="652676"/>
    <lineage>
        <taxon>unclassified sequences</taxon>
        <taxon>metagenomes</taxon>
        <taxon>ecological metagenomes</taxon>
    </lineage>
</organism>
<evidence type="ECO:0000256" key="4">
    <source>
        <dbReference type="ARBA" id="ARBA00022448"/>
    </source>
</evidence>